<evidence type="ECO:0000313" key="2">
    <source>
        <dbReference type="EMBL" id="BAZ00548.1"/>
    </source>
</evidence>
<dbReference type="SUPFAM" id="SSF89447">
    <property type="entry name" value="AbrB/MazE/MraZ-like"/>
    <property type="match status" value="1"/>
</dbReference>
<dbReference type="Pfam" id="PF04014">
    <property type="entry name" value="MazE_antitoxin"/>
    <property type="match status" value="1"/>
</dbReference>
<dbReference type="Proteomes" id="UP000218785">
    <property type="component" value="Chromosome"/>
</dbReference>
<dbReference type="GO" id="GO:0097351">
    <property type="term" value="F:toxin sequestering activity"/>
    <property type="evidence" value="ECO:0007669"/>
    <property type="project" value="InterPro"/>
</dbReference>
<evidence type="ECO:0000313" key="3">
    <source>
        <dbReference type="Proteomes" id="UP000218785"/>
    </source>
</evidence>
<name>A0A1Z4N4A4_9CYAN</name>
<dbReference type="AlphaFoldDB" id="A0A1Z4N4A4"/>
<evidence type="ECO:0000259" key="1">
    <source>
        <dbReference type="SMART" id="SM00966"/>
    </source>
</evidence>
<protein>
    <submittedName>
        <fullName evidence="2">Transcriptional regulator/antitoxin, MazE</fullName>
    </submittedName>
</protein>
<accession>A0A1Z4N4A4</accession>
<dbReference type="PANTHER" id="PTHR40516">
    <property type="entry name" value="ANTITOXIN CHPS-RELATED"/>
    <property type="match status" value="1"/>
</dbReference>
<feature type="domain" description="SpoVT-AbrB" evidence="1">
    <location>
        <begin position="7"/>
        <end position="52"/>
    </location>
</feature>
<dbReference type="PANTHER" id="PTHR40516:SF1">
    <property type="entry name" value="ANTITOXIN CHPS-RELATED"/>
    <property type="match status" value="1"/>
</dbReference>
<dbReference type="EMBL" id="AP018248">
    <property type="protein sequence ID" value="BAZ00548.1"/>
    <property type="molecule type" value="Genomic_DNA"/>
</dbReference>
<gene>
    <name evidence="2" type="ORF">NIES37_45430</name>
</gene>
<dbReference type="InterPro" id="IPR037914">
    <property type="entry name" value="SpoVT-AbrB_sf"/>
</dbReference>
<dbReference type="GO" id="GO:0003677">
    <property type="term" value="F:DNA binding"/>
    <property type="evidence" value="ECO:0007669"/>
    <property type="project" value="InterPro"/>
</dbReference>
<dbReference type="SMART" id="SM00966">
    <property type="entry name" value="SpoVT_AbrB"/>
    <property type="match status" value="1"/>
</dbReference>
<reference evidence="2 3" key="1">
    <citation type="submission" date="2017-06" db="EMBL/GenBank/DDBJ databases">
        <title>Genome sequencing of cyanobaciteial culture collection at National Institute for Environmental Studies (NIES).</title>
        <authorList>
            <person name="Hirose Y."/>
            <person name="Shimura Y."/>
            <person name="Fujisawa T."/>
            <person name="Nakamura Y."/>
            <person name="Kawachi M."/>
        </authorList>
    </citation>
    <scope>NUCLEOTIDE SEQUENCE [LARGE SCALE GENOMIC DNA]</scope>
    <source>
        <strain evidence="2 3">NIES-37</strain>
    </source>
</reference>
<dbReference type="InterPro" id="IPR007159">
    <property type="entry name" value="SpoVT-AbrB_dom"/>
</dbReference>
<sequence length="80" mass="8980">MVTQKISIWGNSLGIRLPQTIIQQMGLKQGDFVAISTEGNKIILSPTRPKYTLNELLKDVTPDKQHDEVDWGEAAGEETW</sequence>
<dbReference type="KEGG" id="ttq:NIES37_45430"/>
<organism evidence="2 3">
    <name type="scientific">Tolypothrix tenuis PCC 7101</name>
    <dbReference type="NCBI Taxonomy" id="231146"/>
    <lineage>
        <taxon>Bacteria</taxon>
        <taxon>Bacillati</taxon>
        <taxon>Cyanobacteriota</taxon>
        <taxon>Cyanophyceae</taxon>
        <taxon>Nostocales</taxon>
        <taxon>Tolypothrichaceae</taxon>
        <taxon>Tolypothrix</taxon>
    </lineage>
</organism>
<keyword evidence="3" id="KW-1185">Reference proteome</keyword>
<dbReference type="Gene3D" id="2.10.260.10">
    <property type="match status" value="1"/>
</dbReference>
<dbReference type="RefSeq" id="WP_096579504.1">
    <property type="nucleotide sequence ID" value="NZ_CAWNJS010000001.1"/>
</dbReference>
<dbReference type="InterPro" id="IPR039052">
    <property type="entry name" value="Antitox_PemI-like"/>
</dbReference>
<proteinExistence type="predicted"/>